<evidence type="ECO:0000313" key="3">
    <source>
        <dbReference type="EMBL" id="QXJ21603.1"/>
    </source>
</evidence>
<dbReference type="Gene3D" id="1.10.4080.10">
    <property type="entry name" value="ADP-ribosylation/Crystallin J1"/>
    <property type="match status" value="1"/>
</dbReference>
<dbReference type="Proteomes" id="UP001049518">
    <property type="component" value="Chromosome"/>
</dbReference>
<evidence type="ECO:0000256" key="2">
    <source>
        <dbReference type="ARBA" id="ARBA00022801"/>
    </source>
</evidence>
<dbReference type="InterPro" id="IPR005502">
    <property type="entry name" value="Ribosyl_crysJ1"/>
</dbReference>
<reference evidence="3" key="1">
    <citation type="submission" date="2020-07" db="EMBL/GenBank/DDBJ databases">
        <authorList>
            <person name="Tarantini F.S."/>
            <person name="Hong K.W."/>
            <person name="Chan K.G."/>
        </authorList>
    </citation>
    <scope>NUCLEOTIDE SEQUENCE</scope>
    <source>
        <strain evidence="3">32-07</strain>
    </source>
</reference>
<keyword evidence="4" id="KW-1185">Reference proteome</keyword>
<evidence type="ECO:0000313" key="4">
    <source>
        <dbReference type="Proteomes" id="UP001049518"/>
    </source>
</evidence>
<comment type="similarity">
    <text evidence="1">Belongs to the ADP-ribosylglycohydrolase family.</text>
</comment>
<dbReference type="InterPro" id="IPR036705">
    <property type="entry name" value="Ribosyl_crysJ1_sf"/>
</dbReference>
<dbReference type="SUPFAM" id="SSF101478">
    <property type="entry name" value="ADP-ribosylglycohydrolase"/>
    <property type="match status" value="1"/>
</dbReference>
<accession>A0ABX8QSJ7</accession>
<proteinExistence type="inferred from homology"/>
<dbReference type="PANTHER" id="PTHR16222:SF24">
    <property type="entry name" value="ADP-RIBOSYLHYDROLASE ARH3"/>
    <property type="match status" value="1"/>
</dbReference>
<evidence type="ECO:0000256" key="1">
    <source>
        <dbReference type="ARBA" id="ARBA00010702"/>
    </source>
</evidence>
<gene>
    <name evidence="3" type="ORF">AGRA3207_002473</name>
</gene>
<dbReference type="Pfam" id="PF03747">
    <property type="entry name" value="ADP_ribosyl_GH"/>
    <property type="match status" value="1"/>
</dbReference>
<organism evidence="3 4">
    <name type="scientific">Actinomadura graeca</name>
    <dbReference type="NCBI Taxonomy" id="2750812"/>
    <lineage>
        <taxon>Bacteria</taxon>
        <taxon>Bacillati</taxon>
        <taxon>Actinomycetota</taxon>
        <taxon>Actinomycetes</taxon>
        <taxon>Streptosporangiales</taxon>
        <taxon>Thermomonosporaceae</taxon>
        <taxon>Actinomadura</taxon>
    </lineage>
</organism>
<dbReference type="PANTHER" id="PTHR16222">
    <property type="entry name" value="ADP-RIBOSYLGLYCOHYDROLASE"/>
    <property type="match status" value="1"/>
</dbReference>
<sequence length="356" mass="36509">MPELSEYPDPERLLGCLLGGAIGDALGAPLEGLSLDVIRDRYGPDGPGGFVAERFGAGAVTDDTQLTMFTAYALVQASARARAKGIGGAAPGMLQVAYLTWLRGQGEEFPEQDMVGGGWLVQERALMTRRGPGRSTLGALRKAAERRRPGVPLGTVGEPINDSKGCGGVMRAAPCGFGFSEAAHAFDMGCQAAAITHGHPSGYLPAGVLAAMVWALLRGAEVRDALELARGHLQGRPGNGETADALARAVRLAGEGPATPERLQTLGGGWTGEEAIAIAVYAALAPGGAGARVRLAVTHGGDSDSTGAICGNILGARHGAGAFPQAWRDGVEVREAVERLAAMCSAECGPNPPDTR</sequence>
<name>A0ABX8QSJ7_9ACTN</name>
<keyword evidence="2" id="KW-0378">Hydrolase</keyword>
<protein>
    <submittedName>
        <fullName evidence="3">ADP-ribosylglycohydrolase family protein</fullName>
    </submittedName>
</protein>
<dbReference type="EMBL" id="CP059572">
    <property type="protein sequence ID" value="QXJ21603.1"/>
    <property type="molecule type" value="Genomic_DNA"/>
</dbReference>
<dbReference type="RefSeq" id="WP_231334766.1">
    <property type="nucleotide sequence ID" value="NZ_CP059572.1"/>
</dbReference>
<dbReference type="InterPro" id="IPR050792">
    <property type="entry name" value="ADP-ribosylglycohydrolase"/>
</dbReference>